<reference evidence="6 7" key="1">
    <citation type="submission" date="2018-11" db="EMBL/GenBank/DDBJ databases">
        <title>Genomic Encyclopedia of Type Strains, Phase IV (KMG-IV): sequencing the most valuable type-strain genomes for metagenomic binning, comparative biology and taxonomic classification.</title>
        <authorList>
            <person name="Goeker M."/>
        </authorList>
    </citation>
    <scope>NUCLEOTIDE SEQUENCE [LARGE SCALE GENOMIC DNA]</scope>
    <source>
        <strain evidence="6 7">DSM 21945</strain>
    </source>
</reference>
<organism evidence="6 7">
    <name type="scientific">Gallaecimonas pentaromativorans</name>
    <dbReference type="NCBI Taxonomy" id="584787"/>
    <lineage>
        <taxon>Bacteria</taxon>
        <taxon>Pseudomonadati</taxon>
        <taxon>Pseudomonadota</taxon>
        <taxon>Gammaproteobacteria</taxon>
        <taxon>Enterobacterales</taxon>
        <taxon>Gallaecimonadaceae</taxon>
        <taxon>Gallaecimonas</taxon>
    </lineage>
</organism>
<gene>
    <name evidence="6" type="ORF">EDC28_105261</name>
</gene>
<dbReference type="Proteomes" id="UP000268033">
    <property type="component" value="Unassembled WGS sequence"/>
</dbReference>
<sequence>MPTRFAMIKHQKAKLSRRLMLSTLSLSFLMMVMLIPVQYFMDKKEAENGVAATSTQIVQGYLPTLAAAIWNFDPDRTRLNLQNLIQQPFAAYAAVNGDIALTVGVKPVNSIDFQYPIVADNGSNLGQLSVSFDKDAISQYAWNKVRSAFWTLSIYTLLLAGLLLWLVQKVVTRRLLRLSQFAQGLRLDNLETTPTIYFKHSQDELDHLTKNLLDMRNQLAADRNELKRFETELARRASEDQLTGLPNRFSFLEALYRQLETDAQFSLMFLDLDGFKKVNDGLGHSIGDELLKKTAQRLKELGGECSFLARYGGDEFVILVNQACEESIKAIADRLTEGFSRPFHVAGNVLYLSVSIGIARHPEDADNGEELIQRADVAMYQAKNLGRSRYLFFDQCIYDNMRLKLSMEEQLRKSLEQKDFTLVYQPIYNTHSGKIVSAEALLRWPYGSPDVFIPLAEETGLILPLGLWVLEEALAQAKRWQDAGTPLVVSVNVSHSQLHQPSFADKVCERLQKCGLEPSILQLEITETALMEDWQVSIANIQKLRDMGVRIALDDFGTGYSSLSHLQQLPLDCLKIDKSFMARIHESPRDMALVQALVELAKALSLKVVAEGIEYEEQMLLARTLGIHYLQGFFLAKPQPVAQLELNRSFAALSHGASASAQGVHNGTR</sequence>
<dbReference type="InterPro" id="IPR001633">
    <property type="entry name" value="EAL_dom"/>
</dbReference>
<dbReference type="GO" id="GO:0007165">
    <property type="term" value="P:signal transduction"/>
    <property type="evidence" value="ECO:0007669"/>
    <property type="project" value="InterPro"/>
</dbReference>
<evidence type="ECO:0000259" key="5">
    <source>
        <dbReference type="PROSITE" id="PS50887"/>
    </source>
</evidence>
<keyword evidence="2" id="KW-0812">Transmembrane</keyword>
<dbReference type="Gene3D" id="3.20.20.450">
    <property type="entry name" value="EAL domain"/>
    <property type="match status" value="1"/>
</dbReference>
<dbReference type="PANTHER" id="PTHR44757">
    <property type="entry name" value="DIGUANYLATE CYCLASE DGCP"/>
    <property type="match status" value="1"/>
</dbReference>
<proteinExistence type="predicted"/>
<feature type="transmembrane region" description="Helical" evidence="2">
    <location>
        <begin position="148"/>
        <end position="167"/>
    </location>
</feature>
<feature type="domain" description="EAL" evidence="3">
    <location>
        <begin position="404"/>
        <end position="652"/>
    </location>
</feature>
<evidence type="ECO:0000259" key="4">
    <source>
        <dbReference type="PROSITE" id="PS50885"/>
    </source>
</evidence>
<dbReference type="SMART" id="SM00052">
    <property type="entry name" value="EAL"/>
    <property type="match status" value="1"/>
</dbReference>
<dbReference type="SUPFAM" id="SSF141868">
    <property type="entry name" value="EAL domain-like"/>
    <property type="match status" value="1"/>
</dbReference>
<keyword evidence="2" id="KW-0472">Membrane</keyword>
<dbReference type="PROSITE" id="PS50887">
    <property type="entry name" value="GGDEF"/>
    <property type="match status" value="1"/>
</dbReference>
<dbReference type="SMART" id="SM00267">
    <property type="entry name" value="GGDEF"/>
    <property type="match status" value="1"/>
</dbReference>
<dbReference type="InterPro" id="IPR035919">
    <property type="entry name" value="EAL_sf"/>
</dbReference>
<feature type="domain" description="GGDEF" evidence="5">
    <location>
        <begin position="263"/>
        <end position="395"/>
    </location>
</feature>
<dbReference type="AlphaFoldDB" id="A0A3N1PG10"/>
<dbReference type="Pfam" id="PF00563">
    <property type="entry name" value="EAL"/>
    <property type="match status" value="1"/>
</dbReference>
<dbReference type="InterPro" id="IPR043128">
    <property type="entry name" value="Rev_trsase/Diguanyl_cyclase"/>
</dbReference>
<dbReference type="GO" id="GO:0016020">
    <property type="term" value="C:membrane"/>
    <property type="evidence" value="ECO:0007669"/>
    <property type="project" value="InterPro"/>
</dbReference>
<accession>A0A3N1PG10</accession>
<name>A0A3N1PG10_9GAMM</name>
<dbReference type="InterPro" id="IPR003660">
    <property type="entry name" value="HAMP_dom"/>
</dbReference>
<protein>
    <submittedName>
        <fullName evidence="6">Diguanylate cyclase (GGDEF)-like protein</fullName>
    </submittedName>
</protein>
<feature type="domain" description="HAMP" evidence="4">
    <location>
        <begin position="169"/>
        <end position="224"/>
    </location>
</feature>
<evidence type="ECO:0000256" key="1">
    <source>
        <dbReference type="SAM" id="Coils"/>
    </source>
</evidence>
<dbReference type="STRING" id="584787.GCA_001247655_03011"/>
<dbReference type="EMBL" id="RJUL01000005">
    <property type="protein sequence ID" value="ROQ25947.1"/>
    <property type="molecule type" value="Genomic_DNA"/>
</dbReference>
<dbReference type="InterPro" id="IPR029787">
    <property type="entry name" value="Nucleotide_cyclase"/>
</dbReference>
<dbReference type="SUPFAM" id="SSF55073">
    <property type="entry name" value="Nucleotide cyclase"/>
    <property type="match status" value="1"/>
</dbReference>
<dbReference type="Pfam" id="PF00990">
    <property type="entry name" value="GGDEF"/>
    <property type="match status" value="1"/>
</dbReference>
<keyword evidence="7" id="KW-1185">Reference proteome</keyword>
<dbReference type="CDD" id="cd01948">
    <property type="entry name" value="EAL"/>
    <property type="match status" value="1"/>
</dbReference>
<dbReference type="NCBIfam" id="TIGR00254">
    <property type="entry name" value="GGDEF"/>
    <property type="match status" value="1"/>
</dbReference>
<dbReference type="Gene3D" id="3.30.70.270">
    <property type="match status" value="1"/>
</dbReference>
<dbReference type="InterPro" id="IPR000160">
    <property type="entry name" value="GGDEF_dom"/>
</dbReference>
<dbReference type="PROSITE" id="PS50883">
    <property type="entry name" value="EAL"/>
    <property type="match status" value="1"/>
</dbReference>
<feature type="coiled-coil region" evidence="1">
    <location>
        <begin position="198"/>
        <end position="232"/>
    </location>
</feature>
<dbReference type="CDD" id="cd01949">
    <property type="entry name" value="GGDEF"/>
    <property type="match status" value="1"/>
</dbReference>
<evidence type="ECO:0000259" key="3">
    <source>
        <dbReference type="PROSITE" id="PS50883"/>
    </source>
</evidence>
<evidence type="ECO:0000313" key="6">
    <source>
        <dbReference type="EMBL" id="ROQ25947.1"/>
    </source>
</evidence>
<evidence type="ECO:0000256" key="2">
    <source>
        <dbReference type="SAM" id="Phobius"/>
    </source>
</evidence>
<dbReference type="PROSITE" id="PS50885">
    <property type="entry name" value="HAMP"/>
    <property type="match status" value="1"/>
</dbReference>
<keyword evidence="1" id="KW-0175">Coiled coil</keyword>
<keyword evidence="2" id="KW-1133">Transmembrane helix</keyword>
<dbReference type="Gene3D" id="6.10.340.10">
    <property type="match status" value="1"/>
</dbReference>
<evidence type="ECO:0000313" key="7">
    <source>
        <dbReference type="Proteomes" id="UP000268033"/>
    </source>
</evidence>
<dbReference type="InterPro" id="IPR052155">
    <property type="entry name" value="Biofilm_reg_signaling"/>
</dbReference>
<dbReference type="RefSeq" id="WP_123421644.1">
    <property type="nucleotide sequence ID" value="NZ_RJUL01000005.1"/>
</dbReference>
<feature type="transmembrane region" description="Helical" evidence="2">
    <location>
        <begin position="21"/>
        <end position="41"/>
    </location>
</feature>
<comment type="caution">
    <text evidence="6">The sequence shown here is derived from an EMBL/GenBank/DDBJ whole genome shotgun (WGS) entry which is preliminary data.</text>
</comment>
<dbReference type="PANTHER" id="PTHR44757:SF2">
    <property type="entry name" value="BIOFILM ARCHITECTURE MAINTENANCE PROTEIN MBAA"/>
    <property type="match status" value="1"/>
</dbReference>